<gene>
    <name evidence="1" type="ORF">UREG_02147</name>
</gene>
<dbReference type="RefSeq" id="XP_002542631.1">
    <property type="nucleotide sequence ID" value="XM_002542585.1"/>
</dbReference>
<proteinExistence type="predicted"/>
<dbReference type="InParanoid" id="C4JKJ0"/>
<dbReference type="eggNOG" id="KOG0194">
    <property type="taxonomic scope" value="Eukaryota"/>
</dbReference>
<dbReference type="VEuPathDB" id="FungiDB:UREG_02147"/>
<accession>C4JKJ0</accession>
<dbReference type="HOGENOM" id="CLU_1741925_0_0_1"/>
<evidence type="ECO:0000313" key="1">
    <source>
        <dbReference type="EMBL" id="EEP77298.1"/>
    </source>
</evidence>
<protein>
    <submittedName>
        <fullName evidence="1">Uncharacterized protein</fullName>
    </submittedName>
</protein>
<dbReference type="KEGG" id="ure:UREG_02147"/>
<dbReference type="AlphaFoldDB" id="C4JKJ0"/>
<name>C4JKJ0_UNCRE</name>
<dbReference type="GeneID" id="8440827"/>
<reference evidence="2" key="1">
    <citation type="journal article" date="2009" name="Genome Res.">
        <title>Comparative genomic analyses of the human fungal pathogens Coccidioides and their relatives.</title>
        <authorList>
            <person name="Sharpton T.J."/>
            <person name="Stajich J.E."/>
            <person name="Rounsley S.D."/>
            <person name="Gardner M.J."/>
            <person name="Wortman J.R."/>
            <person name="Jordar V.S."/>
            <person name="Maiti R."/>
            <person name="Kodira C.D."/>
            <person name="Neafsey D.E."/>
            <person name="Zeng Q."/>
            <person name="Hung C.-Y."/>
            <person name="McMahan C."/>
            <person name="Muszewska A."/>
            <person name="Grynberg M."/>
            <person name="Mandel M.A."/>
            <person name="Kellner E.M."/>
            <person name="Barker B.M."/>
            <person name="Galgiani J.N."/>
            <person name="Orbach M.J."/>
            <person name="Kirkland T.N."/>
            <person name="Cole G.T."/>
            <person name="Henn M.R."/>
            <person name="Birren B.W."/>
            <person name="Taylor J.W."/>
        </authorList>
    </citation>
    <scope>NUCLEOTIDE SEQUENCE [LARGE SCALE GENOMIC DNA]</scope>
    <source>
        <strain evidence="2">UAMH 1704</strain>
    </source>
</reference>
<evidence type="ECO:0000313" key="2">
    <source>
        <dbReference type="Proteomes" id="UP000002058"/>
    </source>
</evidence>
<keyword evidence="2" id="KW-1185">Reference proteome</keyword>
<sequence>MDSREKSWFSSVRVRVCNFRAERDSTLTSFHEKPPSLPSTKSVFLHLDGTKVVERVTGVGGTGIVIDQRPYALKIPRISRPIEIDGVPVATGRLTPEGGDYNERPDLIHSIQDEKAVYQRLGDHPGMARFCDFGESAIMPLDSDLNDTEV</sequence>
<dbReference type="EMBL" id="CH476615">
    <property type="protein sequence ID" value="EEP77298.1"/>
    <property type="molecule type" value="Genomic_DNA"/>
</dbReference>
<dbReference type="Proteomes" id="UP000002058">
    <property type="component" value="Unassembled WGS sequence"/>
</dbReference>
<organism evidence="1 2">
    <name type="scientific">Uncinocarpus reesii (strain UAMH 1704)</name>
    <dbReference type="NCBI Taxonomy" id="336963"/>
    <lineage>
        <taxon>Eukaryota</taxon>
        <taxon>Fungi</taxon>
        <taxon>Dikarya</taxon>
        <taxon>Ascomycota</taxon>
        <taxon>Pezizomycotina</taxon>
        <taxon>Eurotiomycetes</taxon>
        <taxon>Eurotiomycetidae</taxon>
        <taxon>Onygenales</taxon>
        <taxon>Onygenaceae</taxon>
        <taxon>Uncinocarpus</taxon>
    </lineage>
</organism>
<dbReference type="OrthoDB" id="4156987at2759"/>